<dbReference type="InterPro" id="IPR040198">
    <property type="entry name" value="Fido_containing"/>
</dbReference>
<proteinExistence type="predicted"/>
<sequence>MTDRSTTAAVRRVLPVAPPLGAAAVPPAARREALGALAELATAADVHLDDPDLFHRPRWRPKLHLRRVAGIEPAQLAEQLAAAAENRSSAGLLAVHSTRAELLEHPGRRPCFTPDALAELHGLLVAGDPNIAAPGGFRRAPMTITWPDGQTFSIATAAGAQLRERIQNWHHWGTRTTAHPLDAAALSMAALLTIHPFPDANGRTARLLGQCDLVAAGLIPGLLLDLDAWVEEHRAEHDTALVAAADGDLTRWGALFARAVTDTARHRTGTLTVHGRLLDAALAQVADDPAAVAVLGRLRAAPAVSAAWLRDRIAHEPQPALDRLRAAGILTDHPRLPGALVHPRLLELLDTPYRPDPARESAEALTGPGSGRRP</sequence>
<dbReference type="PANTHER" id="PTHR13504:SF38">
    <property type="entry name" value="FIDO DOMAIN-CONTAINING PROTEIN"/>
    <property type="match status" value="1"/>
</dbReference>
<feature type="region of interest" description="Disordered" evidence="1">
    <location>
        <begin position="351"/>
        <end position="374"/>
    </location>
</feature>
<dbReference type="Pfam" id="PF02661">
    <property type="entry name" value="Fic"/>
    <property type="match status" value="1"/>
</dbReference>
<dbReference type="RefSeq" id="WP_344153612.1">
    <property type="nucleotide sequence ID" value="NZ_BAAABV010000010.1"/>
</dbReference>
<evidence type="ECO:0000256" key="1">
    <source>
        <dbReference type="SAM" id="MobiDB-lite"/>
    </source>
</evidence>
<dbReference type="Proteomes" id="UP001501867">
    <property type="component" value="Unassembled WGS sequence"/>
</dbReference>
<protein>
    <recommendedName>
        <fullName evidence="2">Fido domain-containing protein</fullName>
    </recommendedName>
</protein>
<dbReference type="InterPro" id="IPR003812">
    <property type="entry name" value="Fido"/>
</dbReference>
<gene>
    <name evidence="3" type="ORF">GCM10010302_12280</name>
</gene>
<dbReference type="PANTHER" id="PTHR13504">
    <property type="entry name" value="FIDO DOMAIN-CONTAINING PROTEIN DDB_G0283145"/>
    <property type="match status" value="1"/>
</dbReference>
<dbReference type="PROSITE" id="PS51459">
    <property type="entry name" value="FIDO"/>
    <property type="match status" value="1"/>
</dbReference>
<keyword evidence="4" id="KW-1185">Reference proteome</keyword>
<evidence type="ECO:0000313" key="4">
    <source>
        <dbReference type="Proteomes" id="UP001501867"/>
    </source>
</evidence>
<organism evidence="3 4">
    <name type="scientific">Streptomyces polychromogenes</name>
    <dbReference type="NCBI Taxonomy" id="67342"/>
    <lineage>
        <taxon>Bacteria</taxon>
        <taxon>Bacillati</taxon>
        <taxon>Actinomycetota</taxon>
        <taxon>Actinomycetes</taxon>
        <taxon>Kitasatosporales</taxon>
        <taxon>Streptomycetaceae</taxon>
        <taxon>Streptomyces</taxon>
    </lineage>
</organism>
<dbReference type="SUPFAM" id="SSF140931">
    <property type="entry name" value="Fic-like"/>
    <property type="match status" value="1"/>
</dbReference>
<dbReference type="InterPro" id="IPR036597">
    <property type="entry name" value="Fido-like_dom_sf"/>
</dbReference>
<accession>A0ABP3ES81</accession>
<reference evidence="4" key="1">
    <citation type="journal article" date="2019" name="Int. J. Syst. Evol. Microbiol.">
        <title>The Global Catalogue of Microorganisms (GCM) 10K type strain sequencing project: providing services to taxonomists for standard genome sequencing and annotation.</title>
        <authorList>
            <consortium name="The Broad Institute Genomics Platform"/>
            <consortium name="The Broad Institute Genome Sequencing Center for Infectious Disease"/>
            <person name="Wu L."/>
            <person name="Ma J."/>
        </authorList>
    </citation>
    <scope>NUCLEOTIDE SEQUENCE [LARGE SCALE GENOMIC DNA]</scope>
    <source>
        <strain evidence="4">JCM 4505</strain>
    </source>
</reference>
<dbReference type="EMBL" id="BAAABV010000010">
    <property type="protein sequence ID" value="GAA0276203.1"/>
    <property type="molecule type" value="Genomic_DNA"/>
</dbReference>
<feature type="domain" description="Fido" evidence="2">
    <location>
        <begin position="112"/>
        <end position="258"/>
    </location>
</feature>
<evidence type="ECO:0000313" key="3">
    <source>
        <dbReference type="EMBL" id="GAA0276203.1"/>
    </source>
</evidence>
<dbReference type="Gene3D" id="1.10.3290.10">
    <property type="entry name" value="Fido-like domain"/>
    <property type="match status" value="1"/>
</dbReference>
<evidence type="ECO:0000259" key="2">
    <source>
        <dbReference type="PROSITE" id="PS51459"/>
    </source>
</evidence>
<name>A0ABP3ES81_9ACTN</name>
<comment type="caution">
    <text evidence="3">The sequence shown here is derived from an EMBL/GenBank/DDBJ whole genome shotgun (WGS) entry which is preliminary data.</text>
</comment>